<dbReference type="GO" id="GO:0000272">
    <property type="term" value="P:polysaccharide catabolic process"/>
    <property type="evidence" value="ECO:0007669"/>
    <property type="project" value="InterPro"/>
</dbReference>
<dbReference type="InterPro" id="IPR051048">
    <property type="entry name" value="Peptidase_S8/S53_subtilisin"/>
</dbReference>
<dbReference type="CDD" id="cd14252">
    <property type="entry name" value="Dockerin_like"/>
    <property type="match status" value="1"/>
</dbReference>
<dbReference type="PANTHER" id="PTHR43399:SF4">
    <property type="entry name" value="CELL WALL-ASSOCIATED PROTEASE"/>
    <property type="match status" value="1"/>
</dbReference>
<comment type="similarity">
    <text evidence="1 5 6">Belongs to the peptidase S8 family.</text>
</comment>
<dbReference type="InterPro" id="IPR034204">
    <property type="entry name" value="PfSUB1-like_cat_dom"/>
</dbReference>
<dbReference type="Gene3D" id="1.10.1330.10">
    <property type="entry name" value="Dockerin domain"/>
    <property type="match status" value="1"/>
</dbReference>
<proteinExistence type="inferred from homology"/>
<dbReference type="InterPro" id="IPR013783">
    <property type="entry name" value="Ig-like_fold"/>
</dbReference>
<dbReference type="CDD" id="cd08547">
    <property type="entry name" value="Type_II_cohesin"/>
    <property type="match status" value="1"/>
</dbReference>
<dbReference type="EMBL" id="CP000478">
    <property type="protein sequence ID" value="ABK18594.1"/>
    <property type="molecule type" value="Genomic_DNA"/>
</dbReference>
<dbReference type="GO" id="GO:0030246">
    <property type="term" value="F:carbohydrate binding"/>
    <property type="evidence" value="ECO:0007669"/>
    <property type="project" value="InterPro"/>
</dbReference>
<dbReference type="SUPFAM" id="SSF63446">
    <property type="entry name" value="Type I dockerin domain"/>
    <property type="match status" value="1"/>
</dbReference>
<reference evidence="9 10" key="1">
    <citation type="submission" date="2006-10" db="EMBL/GenBank/DDBJ databases">
        <title>Complete sequence of Syntrophobacter fumaroxidans MPOB.</title>
        <authorList>
            <consortium name="US DOE Joint Genome Institute"/>
            <person name="Copeland A."/>
            <person name="Lucas S."/>
            <person name="Lapidus A."/>
            <person name="Barry K."/>
            <person name="Detter J.C."/>
            <person name="Glavina del Rio T."/>
            <person name="Hammon N."/>
            <person name="Israni S."/>
            <person name="Pitluck S."/>
            <person name="Goltsman E.G."/>
            <person name="Martinez M."/>
            <person name="Schmutz J."/>
            <person name="Larimer F."/>
            <person name="Land M."/>
            <person name="Hauser L."/>
            <person name="Kyrpides N."/>
            <person name="Kim E."/>
            <person name="Boone D.R."/>
            <person name="Brockman F."/>
            <person name="Culley D."/>
            <person name="Ferry J."/>
            <person name="Gunsalus R."/>
            <person name="McInerney M.J."/>
            <person name="Morrison M."/>
            <person name="Plugge C."/>
            <person name="Rohlin L."/>
            <person name="Scholten J."/>
            <person name="Sieber J."/>
            <person name="Stams A.J.M."/>
            <person name="Worm P."/>
            <person name="Henstra A.M."/>
            <person name="Richardson P."/>
        </authorList>
    </citation>
    <scope>NUCLEOTIDE SEQUENCE [LARGE SCALE GENOMIC DNA]</scope>
    <source>
        <strain evidence="10">DSM 10017 / MPOB</strain>
    </source>
</reference>
<dbReference type="SUPFAM" id="SSF49384">
    <property type="entry name" value="Carbohydrate-binding domain"/>
    <property type="match status" value="1"/>
</dbReference>
<dbReference type="PROSITE" id="PS00138">
    <property type="entry name" value="SUBTILASE_SER"/>
    <property type="match status" value="1"/>
</dbReference>
<dbReference type="GO" id="GO:0004252">
    <property type="term" value="F:serine-type endopeptidase activity"/>
    <property type="evidence" value="ECO:0007669"/>
    <property type="project" value="UniProtKB-UniRule"/>
</dbReference>
<dbReference type="Pfam" id="PF01833">
    <property type="entry name" value="TIG"/>
    <property type="match status" value="1"/>
</dbReference>
<feature type="region of interest" description="Disordered" evidence="7">
    <location>
        <begin position="245"/>
        <end position="267"/>
    </location>
</feature>
<evidence type="ECO:0000313" key="10">
    <source>
        <dbReference type="Proteomes" id="UP000001784"/>
    </source>
</evidence>
<dbReference type="InterPro" id="IPR023827">
    <property type="entry name" value="Peptidase_S8_Asp-AS"/>
</dbReference>
<dbReference type="Gene3D" id="2.60.40.680">
    <property type="match status" value="2"/>
</dbReference>
<dbReference type="KEGG" id="sfu:Sfum_2919"/>
<dbReference type="PROSITE" id="PS00136">
    <property type="entry name" value="SUBTILASE_ASP"/>
    <property type="match status" value="1"/>
</dbReference>
<evidence type="ECO:0000259" key="8">
    <source>
        <dbReference type="SMART" id="SM00429"/>
    </source>
</evidence>
<evidence type="ECO:0000256" key="7">
    <source>
        <dbReference type="SAM" id="MobiDB-lite"/>
    </source>
</evidence>
<keyword evidence="3 5" id="KW-0378">Hydrolase</keyword>
<dbReference type="Gene3D" id="3.40.50.200">
    <property type="entry name" value="Peptidase S8/S53 domain"/>
    <property type="match status" value="1"/>
</dbReference>
<gene>
    <name evidence="9" type="ordered locus">Sfum_2919</name>
</gene>
<feature type="active site" description="Charge relay system" evidence="5">
    <location>
        <position position="367"/>
    </location>
</feature>
<feature type="active site" description="Charge relay system" evidence="5">
    <location>
        <position position="533"/>
    </location>
</feature>
<evidence type="ECO:0000256" key="2">
    <source>
        <dbReference type="ARBA" id="ARBA00022670"/>
    </source>
</evidence>
<dbReference type="Pfam" id="PF00963">
    <property type="entry name" value="Cohesin"/>
    <property type="match status" value="1"/>
</dbReference>
<dbReference type="PROSITE" id="PS00137">
    <property type="entry name" value="SUBTILASE_HIS"/>
    <property type="match status" value="1"/>
</dbReference>
<protein>
    <submittedName>
        <fullName evidence="9">Fervidolysin. Serine peptidase. MEROPS family S08A</fullName>
    </submittedName>
</protein>
<feature type="active site" description="Charge relay system" evidence="5">
    <location>
        <position position="308"/>
    </location>
</feature>
<dbReference type="InterPro" id="IPR000209">
    <property type="entry name" value="Peptidase_S8/S53_dom"/>
</dbReference>
<dbReference type="CDD" id="cd07473">
    <property type="entry name" value="Peptidases_S8_Subtilisin_like"/>
    <property type="match status" value="1"/>
</dbReference>
<dbReference type="InterPro" id="IPR002909">
    <property type="entry name" value="IPT_dom"/>
</dbReference>
<dbReference type="InterPro" id="IPR008965">
    <property type="entry name" value="CBM2/CBM3_carb-bd_dom_sf"/>
</dbReference>
<feature type="compositionally biased region" description="Polar residues" evidence="7">
    <location>
        <begin position="253"/>
        <end position="264"/>
    </location>
</feature>
<dbReference type="CDD" id="cd00102">
    <property type="entry name" value="IPT"/>
    <property type="match status" value="1"/>
</dbReference>
<evidence type="ECO:0000256" key="5">
    <source>
        <dbReference type="PROSITE-ProRule" id="PRU01240"/>
    </source>
</evidence>
<evidence type="ECO:0000256" key="1">
    <source>
        <dbReference type="ARBA" id="ARBA00011073"/>
    </source>
</evidence>
<evidence type="ECO:0000313" key="9">
    <source>
        <dbReference type="EMBL" id="ABK18594.1"/>
    </source>
</evidence>
<dbReference type="SUPFAM" id="SSF81296">
    <property type="entry name" value="E set domains"/>
    <property type="match status" value="1"/>
</dbReference>
<keyword evidence="4 5" id="KW-0720">Serine protease</keyword>
<dbReference type="InterPro" id="IPR036439">
    <property type="entry name" value="Dockerin_dom_sf"/>
</dbReference>
<dbReference type="InParanoid" id="A0LME2"/>
<feature type="domain" description="IPT/TIG" evidence="8">
    <location>
        <begin position="1354"/>
        <end position="1437"/>
    </location>
</feature>
<dbReference type="PRINTS" id="PR00723">
    <property type="entry name" value="SUBTILISIN"/>
</dbReference>
<dbReference type="PANTHER" id="PTHR43399">
    <property type="entry name" value="SUBTILISIN-RELATED"/>
    <property type="match status" value="1"/>
</dbReference>
<dbReference type="SMART" id="SM00429">
    <property type="entry name" value="IPT"/>
    <property type="match status" value="1"/>
</dbReference>
<keyword evidence="10" id="KW-1185">Reference proteome</keyword>
<organism evidence="9 10">
    <name type="scientific">Syntrophobacter fumaroxidans (strain DSM 10017 / MPOB)</name>
    <dbReference type="NCBI Taxonomy" id="335543"/>
    <lineage>
        <taxon>Bacteria</taxon>
        <taxon>Pseudomonadati</taxon>
        <taxon>Thermodesulfobacteriota</taxon>
        <taxon>Syntrophobacteria</taxon>
        <taxon>Syntrophobacterales</taxon>
        <taxon>Syntrophobacteraceae</taxon>
        <taxon>Syntrophobacter</taxon>
    </lineage>
</organism>
<dbReference type="InterPro" id="IPR014756">
    <property type="entry name" value="Ig_E-set"/>
</dbReference>
<dbReference type="InterPro" id="IPR002102">
    <property type="entry name" value="Cohesin_dom"/>
</dbReference>
<dbReference type="Gene3D" id="2.60.40.10">
    <property type="entry name" value="Immunoglobulins"/>
    <property type="match status" value="2"/>
</dbReference>
<feature type="region of interest" description="Disordered" evidence="7">
    <location>
        <begin position="34"/>
        <end position="124"/>
    </location>
</feature>
<accession>A0LME2</accession>
<dbReference type="eggNOG" id="COG1404">
    <property type="taxonomic scope" value="Bacteria"/>
</dbReference>
<dbReference type="Pfam" id="PF00082">
    <property type="entry name" value="Peptidase_S8"/>
    <property type="match status" value="1"/>
</dbReference>
<dbReference type="HOGENOM" id="CLU_236308_0_0_7"/>
<dbReference type="SUPFAM" id="SSF52743">
    <property type="entry name" value="Subtilisin-like"/>
    <property type="match status" value="1"/>
</dbReference>
<dbReference type="GO" id="GO:0006508">
    <property type="term" value="P:proteolysis"/>
    <property type="evidence" value="ECO:0007669"/>
    <property type="project" value="UniProtKB-KW"/>
</dbReference>
<keyword evidence="2 5" id="KW-0645">Protease</keyword>
<dbReference type="InterPro" id="IPR036852">
    <property type="entry name" value="Peptidase_S8/S53_dom_sf"/>
</dbReference>
<sequence length="1876" mass="198838" precursor="true">MSRGYRSTLGTLVVFCAILAIAATIPSAWAGKQKAGREKSPNAESKQGSSPVGGSAVSSPAAASPVASGLRDAVRKGKHPAQLAGHTGNIKPTRNGPHRNDPAEGVPKHAYSPFDEKNKREHPCPAGGCDSAPDHVLIKMAASAKPPRDNVKGGLSENAALNRTLSAHGVERMEPVFRNARAPKAGERILSSLGKSVPKPDLTKWYRARISKSKKKKDIHALVDALSGQPGVEYVEPDYYRRPVGAPIKTPGTGHSNRLSSPPDGSTDPLYGQQWHLDAANIPLAWQWLEDQGFSPGGSRDIVVAVIDTGVDYNHPDLAANMWVNSREIPGNGIDDDANGFIDDVHGVNVVSNSWNESGNPLDDHGHGTHVAGIIAAQGKNGLGGVGVAYNVQVMAIKAAQYSGVLATSDIAEAIYYAVSQGADIINMSFGGYARSQVEEDALAVAFEQAVLVAAAGNDGAINLPCIGGRDMYPAAYNWVLGVMASTPSGLIASFSNTDCVPHDSHEYELMAPGVDIWSTFPNEQYAAWDGTSMAAPVVSGIAALLRTKWTDKELYTSRFIMGQIAANAGPVADALASLTVAPKPELSYLEHWLFDTTSQSAVNDNDGIVDAGETVDLAIVIRNHWGKADPVTVKLEAWAEGAFQADPYVTIPIDTVDYGAVGSFNWDDNGLIYDEQGVIVGVAHPFQFIVSQDCPNDHVIPFRLTITARNGLDPMDTTVYTTESRFYQVVQRGRELPRYITEDTVLTKDYFWILPGQTRVNSGITLTISEGAQIQWGSPAPQDPYAEPTGADISVYGNLLINGTYHEPVELFPLRINQYNRKVSINTFDPGTFNVKYTRVDTPEWGMSGAKNGPNSIDHCIIFQDVTALGGTGITMQGPPRSITNSIIYSWPDHNSLIPGTANTCLFEAKGDSWAYHMSYGNARLLINSTFIQNNTENRVWGLYWYGCNEDCYQTELEASVNSRHINNAFLSKYWDPNINHWMRTSFQLVSEDKFVAMANNYWGTTSTTLIDAAIKDLNDVFGIGTLVYQPILTTPATTTYPFVVDITLSTAGNPDASVVGAEAVTFNVTFNRDMDTSAQPQVSFGPDTPLTDYTVHPVSGGWTDPRTWVGTFNVTPITGDGYQLIRVAGARAADDPWLVTGNDAGRFRFEIITSGIESMNLQATGGEGYIDLAWTQNDFELLAGFNLYKSTAADGSYTRLNSIMLPSGQRAFRDTNVQPGQPAFYKFTVVKTDMSESKFSNVATATPIDTIPPVISHSPITSAEPGLPVSLFADVTDNVGVSAVTLHFRPMAGSSYSARAMIKTTGNRYSATLEGTLLTPPGIEYYISATDGISTVYSGRPEYPYQVGVVDRPVVTAVSPGNGPDAGGTPVTVAGSNFKAGSTVTFGGAAAGNISVVSGNQITCETPPHFPELVDVAVSNPDGQSGVLLRGYTYASEAASLSLPNVGGGQYAIVQVPINASVQGLAAADLKVTFNNGVLHARGVSNGSLTPGWSVAAHTGTPGEVRISMASPGGTVAGSGVLVNIEFEVVGTPGGGSALHPVDVSLNDGAIPVQTADGSFTVDAVYGISGTVVYWKDGTGIPGTLLTATGERAHEALSGSGGEYGLSGLPAGDYSVSPAKSDDTDGISAYDASLVLQHAVGLISLTGHQSVAADVNKTGAITAMDATYILQKAVGLIALPFPGAGVVWEFSPQSRTYSNLGANLTGQNYTGILIGDVSGNWSSGAQGQSVESGSAPALTPMTARAPVRPGLALSGKARLWVGRALSDPSGVFAIPLKVKVQKGEVFSGMLTLHYSTDRYEAVSVGAGSVAQGAMLVSNLSRPGRIRIALAAPAGFEQSGDLVWIKLKKKRKEVGPPKVVIKRAVLNDNHFETLF</sequence>
<evidence type="ECO:0000256" key="6">
    <source>
        <dbReference type="RuleBase" id="RU003355"/>
    </source>
</evidence>
<dbReference type="STRING" id="335543.Sfum_2919"/>
<dbReference type="Proteomes" id="UP000001784">
    <property type="component" value="Chromosome"/>
</dbReference>
<evidence type="ECO:0000256" key="4">
    <source>
        <dbReference type="ARBA" id="ARBA00022825"/>
    </source>
</evidence>
<feature type="compositionally biased region" description="Low complexity" evidence="7">
    <location>
        <begin position="48"/>
        <end position="69"/>
    </location>
</feature>
<feature type="compositionally biased region" description="Basic and acidic residues" evidence="7">
    <location>
        <begin position="114"/>
        <end position="123"/>
    </location>
</feature>
<dbReference type="PROSITE" id="PS51892">
    <property type="entry name" value="SUBTILASE"/>
    <property type="match status" value="1"/>
</dbReference>
<dbReference type="InterPro" id="IPR023828">
    <property type="entry name" value="Peptidase_S8_Ser-AS"/>
</dbReference>
<name>A0LME2_SYNFM</name>
<dbReference type="InterPro" id="IPR022398">
    <property type="entry name" value="Peptidase_S8_His-AS"/>
</dbReference>
<dbReference type="InterPro" id="IPR015500">
    <property type="entry name" value="Peptidase_S8_subtilisin-rel"/>
</dbReference>
<evidence type="ECO:0000256" key="3">
    <source>
        <dbReference type="ARBA" id="ARBA00022801"/>
    </source>
</evidence>